<name>A0A6A6ZV15_9PLEO</name>
<evidence type="ECO:0000313" key="2">
    <source>
        <dbReference type="Proteomes" id="UP000799424"/>
    </source>
</evidence>
<dbReference type="OrthoDB" id="3795213at2759"/>
<keyword evidence="2" id="KW-1185">Reference proteome</keyword>
<proteinExistence type="predicted"/>
<protein>
    <submittedName>
        <fullName evidence="1">Uncharacterized protein</fullName>
    </submittedName>
</protein>
<sequence>STHSLQPLDVVLFSPLSKAYSTELSNHLHRAQGLIPVRKGDFFPLFWASWVTSFTRYNILKAFEATGVIPGSADVVLRRFRTPTPEQATGSEISQQGDGSS</sequence>
<evidence type="ECO:0000313" key="1">
    <source>
        <dbReference type="EMBL" id="KAF2824578.1"/>
    </source>
</evidence>
<dbReference type="EMBL" id="MU006230">
    <property type="protein sequence ID" value="KAF2824578.1"/>
    <property type="molecule type" value="Genomic_DNA"/>
</dbReference>
<organism evidence="1 2">
    <name type="scientific">Ophiobolus disseminans</name>
    <dbReference type="NCBI Taxonomy" id="1469910"/>
    <lineage>
        <taxon>Eukaryota</taxon>
        <taxon>Fungi</taxon>
        <taxon>Dikarya</taxon>
        <taxon>Ascomycota</taxon>
        <taxon>Pezizomycotina</taxon>
        <taxon>Dothideomycetes</taxon>
        <taxon>Pleosporomycetidae</taxon>
        <taxon>Pleosporales</taxon>
        <taxon>Pleosporineae</taxon>
        <taxon>Phaeosphaeriaceae</taxon>
        <taxon>Ophiobolus</taxon>
    </lineage>
</organism>
<feature type="non-terminal residue" evidence="1">
    <location>
        <position position="101"/>
    </location>
</feature>
<reference evidence="1" key="1">
    <citation type="journal article" date="2020" name="Stud. Mycol.">
        <title>101 Dothideomycetes genomes: a test case for predicting lifestyles and emergence of pathogens.</title>
        <authorList>
            <person name="Haridas S."/>
            <person name="Albert R."/>
            <person name="Binder M."/>
            <person name="Bloem J."/>
            <person name="Labutti K."/>
            <person name="Salamov A."/>
            <person name="Andreopoulos B."/>
            <person name="Baker S."/>
            <person name="Barry K."/>
            <person name="Bills G."/>
            <person name="Bluhm B."/>
            <person name="Cannon C."/>
            <person name="Castanera R."/>
            <person name="Culley D."/>
            <person name="Daum C."/>
            <person name="Ezra D."/>
            <person name="Gonzalez J."/>
            <person name="Henrissat B."/>
            <person name="Kuo A."/>
            <person name="Liang C."/>
            <person name="Lipzen A."/>
            <person name="Lutzoni F."/>
            <person name="Magnuson J."/>
            <person name="Mondo S."/>
            <person name="Nolan M."/>
            <person name="Ohm R."/>
            <person name="Pangilinan J."/>
            <person name="Park H.-J."/>
            <person name="Ramirez L."/>
            <person name="Alfaro M."/>
            <person name="Sun H."/>
            <person name="Tritt A."/>
            <person name="Yoshinaga Y."/>
            <person name="Zwiers L.-H."/>
            <person name="Turgeon B."/>
            <person name="Goodwin S."/>
            <person name="Spatafora J."/>
            <person name="Crous P."/>
            <person name="Grigoriev I."/>
        </authorList>
    </citation>
    <scope>NUCLEOTIDE SEQUENCE</scope>
    <source>
        <strain evidence="1">CBS 113818</strain>
    </source>
</reference>
<accession>A0A6A6ZV15</accession>
<gene>
    <name evidence="1" type="ORF">CC86DRAFT_259746</name>
</gene>
<dbReference type="Proteomes" id="UP000799424">
    <property type="component" value="Unassembled WGS sequence"/>
</dbReference>
<dbReference type="AlphaFoldDB" id="A0A6A6ZV15"/>
<feature type="non-terminal residue" evidence="1">
    <location>
        <position position="1"/>
    </location>
</feature>